<evidence type="ECO:0000256" key="1">
    <source>
        <dbReference type="ARBA" id="ARBA00008356"/>
    </source>
</evidence>
<dbReference type="EMBL" id="MU003765">
    <property type="protein sequence ID" value="KAF2726203.1"/>
    <property type="molecule type" value="Genomic_DNA"/>
</dbReference>
<sequence length="500" mass="54853">MAGTRKRKHALATIETVNTEVSKDAGHKDIYVFNSIGETQHIHQEDAVGAKKRKTAHQGPPTPPPTAWPPAPMSSTQSSHKRKRDPNAVEEEPVRAELIKPAGPNIFARFARPQIIISARNKRVMNALPSPTECSSPSKLFGRLNLDEKAPATVATSQEQHGLDTPPETPEPEEMELGSQWPMALRDFAQLYSAFLRALGLYYAHNGTSSPAGVRLLLPSITSCFKKRAVTLEDIRQLLTVCNASEQNFALEDFGRGEVRLRKLEPRGRSMNRAAGFIDEASQNEQFKSALDQRWTEWRANSLTGDAATFIGLLALAPIAINTSVEQAAPLFSRGQQRLADFKSSQAAALQLRQSETVPAKPAEERTAGKNASRGTSLLERIVARQHHVASLPAGPTKNQLERRSALQRLEEVTRIIELLAAGRPRASFSLKAIASHLQQSLRNPISNEQVELCVRLMSHEICPGFIQMMPWGDVVGVVVTRAGKLTLPDLRARVTAASA</sequence>
<feature type="region of interest" description="Disordered" evidence="3">
    <location>
        <begin position="353"/>
        <end position="373"/>
    </location>
</feature>
<organism evidence="5 6">
    <name type="scientific">Polychaeton citri CBS 116435</name>
    <dbReference type="NCBI Taxonomy" id="1314669"/>
    <lineage>
        <taxon>Eukaryota</taxon>
        <taxon>Fungi</taxon>
        <taxon>Dikarya</taxon>
        <taxon>Ascomycota</taxon>
        <taxon>Pezizomycotina</taxon>
        <taxon>Dothideomycetes</taxon>
        <taxon>Dothideomycetidae</taxon>
        <taxon>Capnodiales</taxon>
        <taxon>Capnodiaceae</taxon>
        <taxon>Polychaeton</taxon>
    </lineage>
</organism>
<gene>
    <name evidence="5" type="ORF">K431DRAFT_214126</name>
</gene>
<evidence type="ECO:0000259" key="4">
    <source>
        <dbReference type="Pfam" id="PF16679"/>
    </source>
</evidence>
<dbReference type="InterPro" id="IPR038090">
    <property type="entry name" value="Cdt1_C_WH_dom_sf"/>
</dbReference>
<keyword evidence="2" id="KW-0131">Cell cycle</keyword>
<comment type="caution">
    <text evidence="5">The sequence shown here is derived from an EMBL/GenBank/DDBJ whole genome shotgun (WGS) entry which is preliminary data.</text>
</comment>
<evidence type="ECO:0000256" key="2">
    <source>
        <dbReference type="ARBA" id="ARBA00023306"/>
    </source>
</evidence>
<keyword evidence="6" id="KW-1185">Reference proteome</keyword>
<feature type="region of interest" description="Disordered" evidence="3">
    <location>
        <begin position="152"/>
        <end position="175"/>
    </location>
</feature>
<proteinExistence type="inferred from homology"/>
<comment type="similarity">
    <text evidence="1">Belongs to the Cdt1 family.</text>
</comment>
<dbReference type="InterPro" id="IPR032054">
    <property type="entry name" value="Cdt1_C"/>
</dbReference>
<evidence type="ECO:0000256" key="3">
    <source>
        <dbReference type="SAM" id="MobiDB-lite"/>
    </source>
</evidence>
<dbReference type="Gene3D" id="1.10.10.1420">
    <property type="entry name" value="DNA replication factor Cdt1, C-terminal WH domain"/>
    <property type="match status" value="1"/>
</dbReference>
<evidence type="ECO:0000313" key="6">
    <source>
        <dbReference type="Proteomes" id="UP000799441"/>
    </source>
</evidence>
<dbReference type="Proteomes" id="UP000799441">
    <property type="component" value="Unassembled WGS sequence"/>
</dbReference>
<reference evidence="5" key="1">
    <citation type="journal article" date="2020" name="Stud. Mycol.">
        <title>101 Dothideomycetes genomes: a test case for predicting lifestyles and emergence of pathogens.</title>
        <authorList>
            <person name="Haridas S."/>
            <person name="Albert R."/>
            <person name="Binder M."/>
            <person name="Bloem J."/>
            <person name="Labutti K."/>
            <person name="Salamov A."/>
            <person name="Andreopoulos B."/>
            <person name="Baker S."/>
            <person name="Barry K."/>
            <person name="Bills G."/>
            <person name="Bluhm B."/>
            <person name="Cannon C."/>
            <person name="Castanera R."/>
            <person name="Culley D."/>
            <person name="Daum C."/>
            <person name="Ezra D."/>
            <person name="Gonzalez J."/>
            <person name="Henrissat B."/>
            <person name="Kuo A."/>
            <person name="Liang C."/>
            <person name="Lipzen A."/>
            <person name="Lutzoni F."/>
            <person name="Magnuson J."/>
            <person name="Mondo S."/>
            <person name="Nolan M."/>
            <person name="Ohm R."/>
            <person name="Pangilinan J."/>
            <person name="Park H.-J."/>
            <person name="Ramirez L."/>
            <person name="Alfaro M."/>
            <person name="Sun H."/>
            <person name="Tritt A."/>
            <person name="Yoshinaga Y."/>
            <person name="Zwiers L.-H."/>
            <person name="Turgeon B."/>
            <person name="Goodwin S."/>
            <person name="Spatafora J."/>
            <person name="Crous P."/>
            <person name="Grigoriev I."/>
        </authorList>
    </citation>
    <scope>NUCLEOTIDE SEQUENCE</scope>
    <source>
        <strain evidence="5">CBS 116435</strain>
    </source>
</reference>
<name>A0A9P4QIJ7_9PEZI</name>
<accession>A0A9P4QIJ7</accession>
<feature type="domain" description="DNA replication factor Cdt1 C-terminal" evidence="4">
    <location>
        <begin position="377"/>
        <end position="470"/>
    </location>
</feature>
<dbReference type="OrthoDB" id="341730at2759"/>
<feature type="region of interest" description="Disordered" evidence="3">
    <location>
        <begin position="45"/>
        <end position="92"/>
    </location>
</feature>
<dbReference type="AlphaFoldDB" id="A0A9P4QIJ7"/>
<protein>
    <recommendedName>
        <fullName evidence="4">DNA replication factor Cdt1 C-terminal domain-containing protein</fullName>
    </recommendedName>
</protein>
<dbReference type="Pfam" id="PF16679">
    <property type="entry name" value="CDT1_C"/>
    <property type="match status" value="1"/>
</dbReference>
<feature type="compositionally biased region" description="Pro residues" evidence="3">
    <location>
        <begin position="60"/>
        <end position="72"/>
    </location>
</feature>
<dbReference type="Pfam" id="PF26121">
    <property type="entry name" value="HTH_CDT1"/>
    <property type="match status" value="1"/>
</dbReference>
<evidence type="ECO:0000313" key="5">
    <source>
        <dbReference type="EMBL" id="KAF2726203.1"/>
    </source>
</evidence>